<dbReference type="PATRIC" id="fig|927665.4.peg.3578"/>
<dbReference type="AlphaFoldDB" id="A0A0F5J6Z4"/>
<dbReference type="HOGENOM" id="CLU_586411_0_0_10"/>
<dbReference type="RefSeq" id="WP_052716732.1">
    <property type="nucleotide sequence ID" value="NZ_KQ033913.1"/>
</dbReference>
<gene>
    <name evidence="1" type="ORF">HMPREF1535_03481</name>
</gene>
<evidence type="ECO:0000313" key="1">
    <source>
        <dbReference type="EMBL" id="KKB53255.1"/>
    </source>
</evidence>
<dbReference type="STRING" id="927665.HMPREF1535_03481"/>
<comment type="caution">
    <text evidence="1">The sequence shown here is derived from an EMBL/GenBank/DDBJ whole genome shotgun (WGS) entry which is preliminary data.</text>
</comment>
<name>A0A0F5J6Z4_9BACT</name>
<protein>
    <submittedName>
        <fullName evidence="1">Uncharacterized protein</fullName>
    </submittedName>
</protein>
<evidence type="ECO:0000313" key="2">
    <source>
        <dbReference type="Proteomes" id="UP000033047"/>
    </source>
</evidence>
<dbReference type="EMBL" id="AQHV01000015">
    <property type="protein sequence ID" value="KKB53255.1"/>
    <property type="molecule type" value="Genomic_DNA"/>
</dbReference>
<organism evidence="1 2">
    <name type="scientific">Parabacteroides goldsteinii DSM 19448 = WAL 12034</name>
    <dbReference type="NCBI Taxonomy" id="927665"/>
    <lineage>
        <taxon>Bacteria</taxon>
        <taxon>Pseudomonadati</taxon>
        <taxon>Bacteroidota</taxon>
        <taxon>Bacteroidia</taxon>
        <taxon>Bacteroidales</taxon>
        <taxon>Tannerellaceae</taxon>
        <taxon>Parabacteroides</taxon>
    </lineage>
</organism>
<accession>A0A0F5J6Z4</accession>
<sequence length="466" mass="51886">MAGAYTTPVDLTGFDNSARLQIGFKLTRLAARFDIDNKAGISRFTIETVSMGNGRRGSGYFPIRVYGDLPEAQPDQLITYPIHAFYGEDANNGLQTGAFYAYPSPKDDKAYMILKGKYKVNETEMKDVSYQIPFTQQMSDGNATWFDIANNHRYTISITKAAPYHLDANISVADWADDGTFEYTPEDSNNELLISTPPAFEGLNKYDKNTQTVSMALETGSTFDMSINTTSALSFKKTYTGGLNAQQYDWLKISETTTGLSSKAIQTNYTYTFELQKDYNKSQYPRAIVRFSNTMTGAETVLFVEAIAAPQAISIQQEAGNRNTIDTDLLKASMYRVNGSKLKIKMLCFDGITMTETPEWLDVKPVSTNATETVYQFTLKNDYRDTAEQEGTVSFCNSKHMKLKTTITVKLSDATIAPDFSALGGTDNTYTPPSDDTPGKVNMTICSKNNFTIKTLSRWGTDRCRL</sequence>
<dbReference type="Proteomes" id="UP000033047">
    <property type="component" value="Unassembled WGS sequence"/>
</dbReference>
<proteinExistence type="predicted"/>
<reference evidence="1 2" key="1">
    <citation type="submission" date="2013-04" db="EMBL/GenBank/DDBJ databases">
        <title>The Genome Sequence of Parabacteroides goldsteinii DSM 19448.</title>
        <authorList>
            <consortium name="The Broad Institute Genomics Platform"/>
            <person name="Earl A."/>
            <person name="Ward D."/>
            <person name="Feldgarden M."/>
            <person name="Gevers D."/>
            <person name="Martens E."/>
            <person name="Sakamoto M."/>
            <person name="Benno Y."/>
            <person name="Song Y."/>
            <person name="Liu C."/>
            <person name="Lee J."/>
            <person name="Bolanos M."/>
            <person name="Vaisanen M.L."/>
            <person name="Finegold S.M."/>
            <person name="Walker B."/>
            <person name="Young S."/>
            <person name="Zeng Q."/>
            <person name="Gargeya S."/>
            <person name="Fitzgerald M."/>
            <person name="Haas B."/>
            <person name="Abouelleil A."/>
            <person name="Allen A.W."/>
            <person name="Alvarado L."/>
            <person name="Arachchi H.M."/>
            <person name="Berlin A.M."/>
            <person name="Chapman S.B."/>
            <person name="Gainer-Dewar J."/>
            <person name="Goldberg J."/>
            <person name="Griggs A."/>
            <person name="Gujja S."/>
            <person name="Hansen M."/>
            <person name="Howarth C."/>
            <person name="Imamovic A."/>
            <person name="Ireland A."/>
            <person name="Larimer J."/>
            <person name="McCowan C."/>
            <person name="Murphy C."/>
            <person name="Pearson M."/>
            <person name="Poon T.W."/>
            <person name="Priest M."/>
            <person name="Roberts A."/>
            <person name="Saif S."/>
            <person name="Shea T."/>
            <person name="Sisk P."/>
            <person name="Sykes S."/>
            <person name="Wortman J."/>
            <person name="Nusbaum C."/>
            <person name="Birren B."/>
        </authorList>
    </citation>
    <scope>NUCLEOTIDE SEQUENCE [LARGE SCALE GENOMIC DNA]</scope>
    <source>
        <strain evidence="1 2">DSM 19448</strain>
    </source>
</reference>